<dbReference type="PROSITE" id="PS51462">
    <property type="entry name" value="NUDIX"/>
    <property type="match status" value="1"/>
</dbReference>
<dbReference type="OrthoDB" id="9806150at2"/>
<dbReference type="RefSeq" id="WP_074931410.1">
    <property type="nucleotide sequence ID" value="NZ_FORI01000005.1"/>
</dbReference>
<protein>
    <submittedName>
        <fullName evidence="5">NUDIX domain-containing protein</fullName>
    </submittedName>
</protein>
<evidence type="ECO:0000313" key="6">
    <source>
        <dbReference type="Proteomes" id="UP000182737"/>
    </source>
</evidence>
<dbReference type="EMBL" id="FORI01000005">
    <property type="protein sequence ID" value="SFI74294.1"/>
    <property type="molecule type" value="Genomic_DNA"/>
</dbReference>
<dbReference type="Gene3D" id="3.90.79.10">
    <property type="entry name" value="Nucleoside Triphosphate Pyrophosphohydrolase"/>
    <property type="match status" value="1"/>
</dbReference>
<dbReference type="InterPro" id="IPR020476">
    <property type="entry name" value="Nudix_hydrolase"/>
</dbReference>
<dbReference type="Proteomes" id="UP000182737">
    <property type="component" value="Unassembled WGS sequence"/>
</dbReference>
<evidence type="ECO:0000256" key="2">
    <source>
        <dbReference type="ARBA" id="ARBA00022801"/>
    </source>
</evidence>
<dbReference type="InterPro" id="IPR020084">
    <property type="entry name" value="NUDIX_hydrolase_CS"/>
</dbReference>
<evidence type="ECO:0000256" key="1">
    <source>
        <dbReference type="ARBA" id="ARBA00001946"/>
    </source>
</evidence>
<keyword evidence="6" id="KW-1185">Reference proteome</keyword>
<organism evidence="5 6">
    <name type="scientific">Treponema bryantii</name>
    <dbReference type="NCBI Taxonomy" id="163"/>
    <lineage>
        <taxon>Bacteria</taxon>
        <taxon>Pseudomonadati</taxon>
        <taxon>Spirochaetota</taxon>
        <taxon>Spirochaetia</taxon>
        <taxon>Spirochaetales</taxon>
        <taxon>Treponemataceae</taxon>
        <taxon>Treponema</taxon>
    </lineage>
</organism>
<gene>
    <name evidence="5" type="ORF">SAMN04487775_10581</name>
</gene>
<keyword evidence="2 3" id="KW-0378">Hydrolase</keyword>
<proteinExistence type="inferred from homology"/>
<dbReference type="PRINTS" id="PR00502">
    <property type="entry name" value="NUDIXFAMILY"/>
</dbReference>
<name>A0A1I3KPK1_9SPIR</name>
<sequence length="158" mass="17866">MEENPNYKNRSVAIVIRDGKILMERLCYKDANNGKEFFSVPGGGIEEGEPPEQTVLRELKEECGLDGTIVKPLAVIYSHGRKEYSFEVAVPDDQQAITGYDPEEAGSDNPPLREVVWKSLDEINEKDRAFLFSYGLIQVQDFYRTIVGWGDEISYPGK</sequence>
<accession>A0A1I3KPK1</accession>
<comment type="similarity">
    <text evidence="3">Belongs to the Nudix hydrolase family.</text>
</comment>
<dbReference type="PANTHER" id="PTHR43046:SF14">
    <property type="entry name" value="MUTT_NUDIX FAMILY PROTEIN"/>
    <property type="match status" value="1"/>
</dbReference>
<dbReference type="PANTHER" id="PTHR43046">
    <property type="entry name" value="GDP-MANNOSE MANNOSYL HYDROLASE"/>
    <property type="match status" value="1"/>
</dbReference>
<dbReference type="GO" id="GO:0016787">
    <property type="term" value="F:hydrolase activity"/>
    <property type="evidence" value="ECO:0007669"/>
    <property type="project" value="UniProtKB-KW"/>
</dbReference>
<evidence type="ECO:0000259" key="4">
    <source>
        <dbReference type="PROSITE" id="PS51462"/>
    </source>
</evidence>
<dbReference type="AlphaFoldDB" id="A0A1I3KPK1"/>
<dbReference type="SUPFAM" id="SSF55811">
    <property type="entry name" value="Nudix"/>
    <property type="match status" value="1"/>
</dbReference>
<dbReference type="InterPro" id="IPR015797">
    <property type="entry name" value="NUDIX_hydrolase-like_dom_sf"/>
</dbReference>
<dbReference type="Pfam" id="PF00293">
    <property type="entry name" value="NUDIX"/>
    <property type="match status" value="1"/>
</dbReference>
<evidence type="ECO:0000313" key="5">
    <source>
        <dbReference type="EMBL" id="SFI74294.1"/>
    </source>
</evidence>
<comment type="cofactor">
    <cofactor evidence="1">
        <name>Mg(2+)</name>
        <dbReference type="ChEBI" id="CHEBI:18420"/>
    </cofactor>
</comment>
<evidence type="ECO:0000256" key="3">
    <source>
        <dbReference type="RuleBase" id="RU003476"/>
    </source>
</evidence>
<dbReference type="PROSITE" id="PS00893">
    <property type="entry name" value="NUDIX_BOX"/>
    <property type="match status" value="1"/>
</dbReference>
<reference evidence="6" key="1">
    <citation type="submission" date="2016-10" db="EMBL/GenBank/DDBJ databases">
        <authorList>
            <person name="Varghese N."/>
            <person name="Submissions S."/>
        </authorList>
    </citation>
    <scope>NUCLEOTIDE SEQUENCE [LARGE SCALE GENOMIC DNA]</scope>
    <source>
        <strain evidence="6">XBD1002</strain>
    </source>
</reference>
<feature type="domain" description="Nudix hydrolase" evidence="4">
    <location>
        <begin position="5"/>
        <end position="140"/>
    </location>
</feature>
<dbReference type="InterPro" id="IPR000086">
    <property type="entry name" value="NUDIX_hydrolase_dom"/>
</dbReference>